<feature type="transmembrane region" description="Helical" evidence="1">
    <location>
        <begin position="55"/>
        <end position="82"/>
    </location>
</feature>
<feature type="transmembrane region" description="Helical" evidence="1">
    <location>
        <begin position="94"/>
        <end position="113"/>
    </location>
</feature>
<dbReference type="AlphaFoldDB" id="A0A6N7LA42"/>
<accession>A0A6N7LA42</accession>
<comment type="caution">
    <text evidence="2">The sequence shown here is derived from an EMBL/GenBank/DDBJ whole genome shotgun (WGS) entry which is preliminary data.</text>
</comment>
<reference evidence="2 3" key="1">
    <citation type="journal article" date="2013" name="Genome Biol.">
        <title>Comparative genomics of the core and accessory genomes of 48 Sinorhizobium strains comprising five genospecies.</title>
        <authorList>
            <person name="Sugawara M."/>
            <person name="Epstein B."/>
            <person name="Badgley B.D."/>
            <person name="Unno T."/>
            <person name="Xu L."/>
            <person name="Reese J."/>
            <person name="Gyaneshwar P."/>
            <person name="Denny R."/>
            <person name="Mudge J."/>
            <person name="Bharti A.K."/>
            <person name="Farmer A.D."/>
            <person name="May G.D."/>
            <person name="Woodward J.E."/>
            <person name="Medigue C."/>
            <person name="Vallenet D."/>
            <person name="Lajus A."/>
            <person name="Rouy Z."/>
            <person name="Martinez-Vaz B."/>
            <person name="Tiffin P."/>
            <person name="Young N.D."/>
            <person name="Sadowsky M.J."/>
        </authorList>
    </citation>
    <scope>NUCLEOTIDE SEQUENCE [LARGE SCALE GENOMIC DNA]</scope>
    <source>
        <strain evidence="2 3">USDA4894</strain>
    </source>
</reference>
<gene>
    <name evidence="2" type="ORF">GHK62_04755</name>
</gene>
<proteinExistence type="predicted"/>
<protein>
    <submittedName>
        <fullName evidence="2">Uncharacterized protein</fullName>
    </submittedName>
</protein>
<keyword evidence="3" id="KW-1185">Reference proteome</keyword>
<dbReference type="EMBL" id="WITC01000025">
    <property type="protein sequence ID" value="MQX14088.1"/>
    <property type="molecule type" value="Genomic_DNA"/>
</dbReference>
<dbReference type="OrthoDB" id="8386498at2"/>
<evidence type="ECO:0000313" key="2">
    <source>
        <dbReference type="EMBL" id="MQX14088.1"/>
    </source>
</evidence>
<evidence type="ECO:0000256" key="1">
    <source>
        <dbReference type="SAM" id="Phobius"/>
    </source>
</evidence>
<evidence type="ECO:0000313" key="3">
    <source>
        <dbReference type="Proteomes" id="UP000439983"/>
    </source>
</evidence>
<feature type="transmembrane region" description="Helical" evidence="1">
    <location>
        <begin position="133"/>
        <end position="155"/>
    </location>
</feature>
<dbReference type="RefSeq" id="WP_153437179.1">
    <property type="nucleotide sequence ID" value="NZ_JACIGA010000005.1"/>
</dbReference>
<keyword evidence="1" id="KW-1133">Transmembrane helix</keyword>
<name>A0A6N7LA42_SINTE</name>
<sequence length="167" mass="18128">MRALVLTFLRLGACGAYALAAMFLASMVLLAHHPASESAWLLYMTILPVMREPVFMLLDVAGIGLWGASAILALAALFGVLLAIRPERYPRMRFVHAHIALIATALTAVRAVHMQAGLSGLSLPEVLRGDWSFLPFAYSPLGTALFVLVLASCICSHCEIIRRIRAK</sequence>
<keyword evidence="1" id="KW-0812">Transmembrane</keyword>
<keyword evidence="1" id="KW-0472">Membrane</keyword>
<organism evidence="2 3">
    <name type="scientific">Sinorhizobium terangae</name>
    <dbReference type="NCBI Taxonomy" id="110322"/>
    <lineage>
        <taxon>Bacteria</taxon>
        <taxon>Pseudomonadati</taxon>
        <taxon>Pseudomonadota</taxon>
        <taxon>Alphaproteobacteria</taxon>
        <taxon>Hyphomicrobiales</taxon>
        <taxon>Rhizobiaceae</taxon>
        <taxon>Sinorhizobium/Ensifer group</taxon>
        <taxon>Sinorhizobium</taxon>
    </lineage>
</organism>
<dbReference type="Proteomes" id="UP000439983">
    <property type="component" value="Unassembled WGS sequence"/>
</dbReference>